<dbReference type="EMBL" id="QQBC01000013">
    <property type="protein sequence ID" value="RDI61562.1"/>
    <property type="molecule type" value="Genomic_DNA"/>
</dbReference>
<proteinExistence type="predicted"/>
<evidence type="ECO:0000313" key="2">
    <source>
        <dbReference type="EMBL" id="RDI61562.1"/>
    </source>
</evidence>
<reference evidence="2 3" key="1">
    <citation type="submission" date="2018-07" db="EMBL/GenBank/DDBJ databases">
        <title>Genomic Encyclopedia of Type Strains, Phase IV (KMG-IV): sequencing the most valuable type-strain genomes for metagenomic binning, comparative biology and taxonomic classification.</title>
        <authorList>
            <person name="Goeker M."/>
        </authorList>
    </citation>
    <scope>NUCLEOTIDE SEQUENCE [LARGE SCALE GENOMIC DNA]</scope>
    <source>
        <strain evidence="2 3">DSM 44290</strain>
    </source>
</reference>
<evidence type="ECO:0000256" key="1">
    <source>
        <dbReference type="SAM" id="Phobius"/>
    </source>
</evidence>
<gene>
    <name evidence="2" type="ORF">DFR76_11362</name>
</gene>
<name>A0A370HSQ9_9NOCA</name>
<comment type="caution">
    <text evidence="2">The sequence shown here is derived from an EMBL/GenBank/DDBJ whole genome shotgun (WGS) entry which is preliminary data.</text>
</comment>
<keyword evidence="1" id="KW-1133">Transmembrane helix</keyword>
<evidence type="ECO:0000313" key="3">
    <source>
        <dbReference type="Proteomes" id="UP000254869"/>
    </source>
</evidence>
<feature type="transmembrane region" description="Helical" evidence="1">
    <location>
        <begin position="6"/>
        <end position="31"/>
    </location>
</feature>
<organism evidence="2 3">
    <name type="scientific">Nocardia pseudobrasiliensis</name>
    <dbReference type="NCBI Taxonomy" id="45979"/>
    <lineage>
        <taxon>Bacteria</taxon>
        <taxon>Bacillati</taxon>
        <taxon>Actinomycetota</taxon>
        <taxon>Actinomycetes</taxon>
        <taxon>Mycobacteriales</taxon>
        <taxon>Nocardiaceae</taxon>
        <taxon>Nocardia</taxon>
    </lineage>
</organism>
<keyword evidence="1" id="KW-0472">Membrane</keyword>
<keyword evidence="1" id="KW-0812">Transmembrane</keyword>
<dbReference type="AlphaFoldDB" id="A0A370HSQ9"/>
<accession>A0A370HSQ9</accession>
<protein>
    <submittedName>
        <fullName evidence="2">Uncharacterized protein</fullName>
    </submittedName>
</protein>
<dbReference type="STRING" id="1210086.GCA_001613105_05757"/>
<keyword evidence="3" id="KW-1185">Reference proteome</keyword>
<dbReference type="Proteomes" id="UP000254869">
    <property type="component" value="Unassembled WGS sequence"/>
</dbReference>
<sequence>MLLPGVGSLLGVAVAALVAFVGVLLGLVVAVL</sequence>